<protein>
    <recommendedName>
        <fullName evidence="2">EthD domain-containing protein</fullName>
    </recommendedName>
</protein>
<dbReference type="SUPFAM" id="SSF54909">
    <property type="entry name" value="Dimeric alpha+beta barrel"/>
    <property type="match status" value="1"/>
</dbReference>
<dbReference type="Gene3D" id="3.30.70.100">
    <property type="match status" value="1"/>
</dbReference>
<sequence>MPDELNPYDKKQEKETLQMPDSHETMPLQNLEEISLREEGTLMPIDDSSEPVKMIMLIKRKSGLTPEEFKKHYEAYHSKLGQKFFGHLMTSYKRNYVALSRQGIGSATRTVEWGYDCITEFIYPNMAARMEVVRLAKVPEIARELREDEAKFADGPATIMMRCEPFDTGTGDGHGSLPFR</sequence>
<feature type="domain" description="EthD" evidence="2">
    <location>
        <begin position="61"/>
        <end position="155"/>
    </location>
</feature>
<dbReference type="InterPro" id="IPR011008">
    <property type="entry name" value="Dimeric_a/b-barrel"/>
</dbReference>
<evidence type="ECO:0000313" key="4">
    <source>
        <dbReference type="Proteomes" id="UP000182063"/>
    </source>
</evidence>
<evidence type="ECO:0000259" key="2">
    <source>
        <dbReference type="Pfam" id="PF07110"/>
    </source>
</evidence>
<dbReference type="InterPro" id="IPR009799">
    <property type="entry name" value="EthD_dom"/>
</dbReference>
<dbReference type="EMBL" id="CP018221">
    <property type="protein sequence ID" value="API60837.1"/>
    <property type="molecule type" value="Genomic_DNA"/>
</dbReference>
<dbReference type="Proteomes" id="UP000182063">
    <property type="component" value="Chromosome"/>
</dbReference>
<organism evidence="3 4">
    <name type="scientific">Tardibacter chloracetimidivorans</name>
    <dbReference type="NCBI Taxonomy" id="1921510"/>
    <lineage>
        <taxon>Bacteria</taxon>
        <taxon>Pseudomonadati</taxon>
        <taxon>Pseudomonadota</taxon>
        <taxon>Alphaproteobacteria</taxon>
        <taxon>Sphingomonadales</taxon>
        <taxon>Sphingomonadaceae</taxon>
        <taxon>Tardibacter</taxon>
    </lineage>
</organism>
<dbReference type="KEGG" id="sphj:BSL82_17395"/>
<accession>A0A1L3ZYY6</accession>
<dbReference type="AlphaFoldDB" id="A0A1L3ZYY6"/>
<gene>
    <name evidence="3" type="ORF">BSL82_17395</name>
</gene>
<dbReference type="GO" id="GO:0016491">
    <property type="term" value="F:oxidoreductase activity"/>
    <property type="evidence" value="ECO:0007669"/>
    <property type="project" value="InterPro"/>
</dbReference>
<feature type="compositionally biased region" description="Basic and acidic residues" evidence="1">
    <location>
        <begin position="7"/>
        <end position="24"/>
    </location>
</feature>
<dbReference type="OrthoDB" id="6369070at2"/>
<name>A0A1L3ZYY6_9SPHN</name>
<evidence type="ECO:0000256" key="1">
    <source>
        <dbReference type="SAM" id="MobiDB-lite"/>
    </source>
</evidence>
<reference evidence="4" key="1">
    <citation type="submission" date="2016-11" db="EMBL/GenBank/DDBJ databases">
        <title>Complete Genome Sequence of alachlor-degrading Sphingomonas sp. strain JJ-A5.</title>
        <authorList>
            <person name="Lee H."/>
            <person name="Ka J.-O."/>
        </authorList>
    </citation>
    <scope>NUCLEOTIDE SEQUENCE [LARGE SCALE GENOMIC DNA]</scope>
    <source>
        <strain evidence="4">JJ-A5</strain>
    </source>
</reference>
<dbReference type="RefSeq" id="WP_072598493.1">
    <property type="nucleotide sequence ID" value="NZ_CP018221.1"/>
</dbReference>
<feature type="region of interest" description="Disordered" evidence="1">
    <location>
        <begin position="1"/>
        <end position="25"/>
    </location>
</feature>
<proteinExistence type="predicted"/>
<evidence type="ECO:0000313" key="3">
    <source>
        <dbReference type="EMBL" id="API60837.1"/>
    </source>
</evidence>
<keyword evidence="4" id="KW-1185">Reference proteome</keyword>
<dbReference type="Pfam" id="PF07110">
    <property type="entry name" value="EthD"/>
    <property type="match status" value="1"/>
</dbReference>